<feature type="transmembrane region" description="Helical" evidence="1">
    <location>
        <begin position="36"/>
        <end position="56"/>
    </location>
</feature>
<dbReference type="AlphaFoldDB" id="A0A9P8RKK4"/>
<name>A0A9P8RKK4_9PEZI</name>
<evidence type="ECO:0000256" key="1">
    <source>
        <dbReference type="SAM" id="Phobius"/>
    </source>
</evidence>
<protein>
    <submittedName>
        <fullName evidence="2">Uncharacterized protein</fullName>
    </submittedName>
</protein>
<reference evidence="2" key="1">
    <citation type="journal article" date="2021" name="Nat. Commun.">
        <title>Genetic determinants of endophytism in the Arabidopsis root mycobiome.</title>
        <authorList>
            <person name="Mesny F."/>
            <person name="Miyauchi S."/>
            <person name="Thiergart T."/>
            <person name="Pickel B."/>
            <person name="Atanasova L."/>
            <person name="Karlsson M."/>
            <person name="Huettel B."/>
            <person name="Barry K.W."/>
            <person name="Haridas S."/>
            <person name="Chen C."/>
            <person name="Bauer D."/>
            <person name="Andreopoulos W."/>
            <person name="Pangilinan J."/>
            <person name="LaButti K."/>
            <person name="Riley R."/>
            <person name="Lipzen A."/>
            <person name="Clum A."/>
            <person name="Drula E."/>
            <person name="Henrissat B."/>
            <person name="Kohler A."/>
            <person name="Grigoriev I.V."/>
            <person name="Martin F.M."/>
            <person name="Hacquard S."/>
        </authorList>
    </citation>
    <scope>NUCLEOTIDE SEQUENCE</scope>
    <source>
        <strain evidence="2">MPI-SDFR-AT-0073</strain>
    </source>
</reference>
<keyword evidence="3" id="KW-1185">Reference proteome</keyword>
<feature type="transmembrane region" description="Helical" evidence="1">
    <location>
        <begin position="247"/>
        <end position="266"/>
    </location>
</feature>
<keyword evidence="1" id="KW-0472">Membrane</keyword>
<feature type="transmembrane region" description="Helical" evidence="1">
    <location>
        <begin position="128"/>
        <end position="151"/>
    </location>
</feature>
<feature type="transmembrane region" description="Helical" evidence="1">
    <location>
        <begin position="202"/>
        <end position="227"/>
    </location>
</feature>
<organism evidence="2 3">
    <name type="scientific">Truncatella angustata</name>
    <dbReference type="NCBI Taxonomy" id="152316"/>
    <lineage>
        <taxon>Eukaryota</taxon>
        <taxon>Fungi</taxon>
        <taxon>Dikarya</taxon>
        <taxon>Ascomycota</taxon>
        <taxon>Pezizomycotina</taxon>
        <taxon>Sordariomycetes</taxon>
        <taxon>Xylariomycetidae</taxon>
        <taxon>Amphisphaeriales</taxon>
        <taxon>Sporocadaceae</taxon>
        <taxon>Truncatella</taxon>
    </lineage>
</organism>
<dbReference type="RefSeq" id="XP_045954282.1">
    <property type="nucleotide sequence ID" value="XM_046108019.1"/>
</dbReference>
<dbReference type="GeneID" id="70136910"/>
<keyword evidence="1" id="KW-0812">Transmembrane</keyword>
<evidence type="ECO:0000313" key="3">
    <source>
        <dbReference type="Proteomes" id="UP000758603"/>
    </source>
</evidence>
<evidence type="ECO:0000313" key="2">
    <source>
        <dbReference type="EMBL" id="KAH6647770.1"/>
    </source>
</evidence>
<accession>A0A9P8RKK4</accession>
<dbReference type="EMBL" id="JAGPXC010000008">
    <property type="protein sequence ID" value="KAH6647770.1"/>
    <property type="molecule type" value="Genomic_DNA"/>
</dbReference>
<dbReference type="Proteomes" id="UP000758603">
    <property type="component" value="Unassembled WGS sequence"/>
</dbReference>
<keyword evidence="1" id="KW-1133">Transmembrane helix</keyword>
<comment type="caution">
    <text evidence="2">The sequence shown here is derived from an EMBL/GenBank/DDBJ whole genome shotgun (WGS) entry which is preliminary data.</text>
</comment>
<proteinExistence type="predicted"/>
<gene>
    <name evidence="2" type="ORF">BKA67DRAFT_662532</name>
</gene>
<sequence>MLDLRTAAALVARGYGSSSSIAKREEYKSTIDLDSAWFIAFAIINIAVFLPVLQYISYTLGAVFPTLAFVECKPTYERISSKEEDEVKGDTKSRGGSIEELDSTEFKPITSSIRATHRLLWSIGGFRALFRGLLCLWATTLVYCVLVLGLYQIPAVPKFFDNLLARLLTLQLQAFWVHSVLSTGNRTSAWKRIPGFKQTIQATAVPSFIAIAATFFADLIPMLAMLLLHVRVYQPHGLLPSVPVHDAALWELGVFLFLRILMAALIEIPSQVVLVRCQTSLMSDADKTIIAVDRTFGVEEVRERGYLSILEAFKSLKGTWGRLCKFWVKLLFLTIAIQVTAASVIVAEFLGLVLYASLSQRGQ</sequence>
<dbReference type="OrthoDB" id="2896006at2759"/>
<feature type="transmembrane region" description="Helical" evidence="1">
    <location>
        <begin position="330"/>
        <end position="358"/>
    </location>
</feature>